<proteinExistence type="predicted"/>
<dbReference type="EMBL" id="MU274908">
    <property type="protein sequence ID" value="KAI0090317.1"/>
    <property type="molecule type" value="Genomic_DNA"/>
</dbReference>
<accession>A0ACB8U7G7</accession>
<keyword evidence="2" id="KW-1185">Reference proteome</keyword>
<protein>
    <submittedName>
        <fullName evidence="1">Uncharacterized protein</fullName>
    </submittedName>
</protein>
<dbReference type="Proteomes" id="UP001055072">
    <property type="component" value="Unassembled WGS sequence"/>
</dbReference>
<organism evidence="1 2">
    <name type="scientific">Irpex rosettiformis</name>
    <dbReference type="NCBI Taxonomy" id="378272"/>
    <lineage>
        <taxon>Eukaryota</taxon>
        <taxon>Fungi</taxon>
        <taxon>Dikarya</taxon>
        <taxon>Basidiomycota</taxon>
        <taxon>Agaricomycotina</taxon>
        <taxon>Agaricomycetes</taxon>
        <taxon>Polyporales</taxon>
        <taxon>Irpicaceae</taxon>
        <taxon>Irpex</taxon>
    </lineage>
</organism>
<comment type="caution">
    <text evidence="1">The sequence shown here is derived from an EMBL/GenBank/DDBJ whole genome shotgun (WGS) entry which is preliminary data.</text>
</comment>
<evidence type="ECO:0000313" key="2">
    <source>
        <dbReference type="Proteomes" id="UP001055072"/>
    </source>
</evidence>
<name>A0ACB8U7G7_9APHY</name>
<gene>
    <name evidence="1" type="ORF">BDY19DRAFT_992525</name>
</gene>
<sequence length="516" mass="59025">MVPTDIKRYHRSINIPKRIVEDEITVPPWTIQFDSRPVSGDWTRCTHPEGALYFYHAKRRIYTEANLEDSSILAKIEKCTDVLYQTHPISNIQQNILDASDLVLEFWQDDECKVDDTICLYYFANHVSHTIFWLDDQDLHVDFQENTRWRGSTGSSLSTYRTIRLVDASLRLHMGYFPYGHQKPPKMIEDLKCKLVWLLTDELTSLNSLSQFNAEKLKQLISVTDLLEDLDNEYSVAIAGRLMNEFSWSHFLNYHGEYGARLNSNQSVHGEEVPRRTPPVALVYLLLFNAPVAHLKEIHNVYTDGIVKLVTWKKYLDELTSNWQEYVLYSTVLLNANVAFQAIGHVTPDDVSQSTVGQVASFISIIASTGGIIIGLLLLRQHRTNSQEDARDAHDKLLRYIHRTGGTERLAVLYSIPYAFLMWAMISFLVAIAWQCFNGGNRVTVVMCAVAFLLVFAVTLWCAYSGTRSIQLSRSIIARSWGYLTKSMRSLRSHATPLRRRRQESGMSLPSVGYSA</sequence>
<reference evidence="1" key="1">
    <citation type="journal article" date="2021" name="Environ. Microbiol.">
        <title>Gene family expansions and transcriptome signatures uncover fungal adaptations to wood decay.</title>
        <authorList>
            <person name="Hage H."/>
            <person name="Miyauchi S."/>
            <person name="Viragh M."/>
            <person name="Drula E."/>
            <person name="Min B."/>
            <person name="Chaduli D."/>
            <person name="Navarro D."/>
            <person name="Favel A."/>
            <person name="Norest M."/>
            <person name="Lesage-Meessen L."/>
            <person name="Balint B."/>
            <person name="Merenyi Z."/>
            <person name="de Eugenio L."/>
            <person name="Morin E."/>
            <person name="Martinez A.T."/>
            <person name="Baldrian P."/>
            <person name="Stursova M."/>
            <person name="Martinez M.J."/>
            <person name="Novotny C."/>
            <person name="Magnuson J.K."/>
            <person name="Spatafora J.W."/>
            <person name="Maurice S."/>
            <person name="Pangilinan J."/>
            <person name="Andreopoulos W."/>
            <person name="LaButti K."/>
            <person name="Hundley H."/>
            <person name="Na H."/>
            <person name="Kuo A."/>
            <person name="Barry K."/>
            <person name="Lipzen A."/>
            <person name="Henrissat B."/>
            <person name="Riley R."/>
            <person name="Ahrendt S."/>
            <person name="Nagy L.G."/>
            <person name="Grigoriev I.V."/>
            <person name="Martin F."/>
            <person name="Rosso M.N."/>
        </authorList>
    </citation>
    <scope>NUCLEOTIDE SEQUENCE</scope>
    <source>
        <strain evidence="1">CBS 384.51</strain>
    </source>
</reference>
<evidence type="ECO:0000313" key="1">
    <source>
        <dbReference type="EMBL" id="KAI0090317.1"/>
    </source>
</evidence>